<proteinExistence type="predicted"/>
<evidence type="ECO:0000313" key="4">
    <source>
        <dbReference type="Proteomes" id="UP000533533"/>
    </source>
</evidence>
<evidence type="ECO:0000256" key="1">
    <source>
        <dbReference type="ARBA" id="ARBA00022676"/>
    </source>
</evidence>
<keyword evidence="1" id="KW-0328">Glycosyltransferase</keyword>
<dbReference type="Pfam" id="PF01075">
    <property type="entry name" value="Glyco_transf_9"/>
    <property type="match status" value="1"/>
</dbReference>
<gene>
    <name evidence="3" type="ORF">FHX59_007189</name>
</gene>
<dbReference type="PANTHER" id="PTHR30160">
    <property type="entry name" value="TETRAACYLDISACCHARIDE 4'-KINASE-RELATED"/>
    <property type="match status" value="1"/>
</dbReference>
<dbReference type="PANTHER" id="PTHR30160:SF7">
    <property type="entry name" value="ADP-HEPTOSE--LPS HEPTOSYLTRANSFERASE 2"/>
    <property type="match status" value="1"/>
</dbReference>
<protein>
    <submittedName>
        <fullName evidence="3">ADP-heptose:LPS heptosyltransferase</fullName>
    </submittedName>
</protein>
<name>A0ABR6FZ50_9BURK</name>
<dbReference type="Proteomes" id="UP000533533">
    <property type="component" value="Unassembled WGS sequence"/>
</dbReference>
<comment type="caution">
    <text evidence="3">The sequence shown here is derived from an EMBL/GenBank/DDBJ whole genome shotgun (WGS) entry which is preliminary data.</text>
</comment>
<dbReference type="CDD" id="cd03789">
    <property type="entry name" value="GT9_LPS_heptosyltransferase"/>
    <property type="match status" value="1"/>
</dbReference>
<keyword evidence="2" id="KW-0808">Transferase</keyword>
<dbReference type="Gene3D" id="3.40.50.2000">
    <property type="entry name" value="Glycogen Phosphorylase B"/>
    <property type="match status" value="2"/>
</dbReference>
<dbReference type="SUPFAM" id="SSF53756">
    <property type="entry name" value="UDP-Glycosyltransferase/glycogen phosphorylase"/>
    <property type="match status" value="1"/>
</dbReference>
<keyword evidence="4" id="KW-1185">Reference proteome</keyword>
<organism evidence="3 4">
    <name type="scientific">Paraburkholderia silvatlantica</name>
    <dbReference type="NCBI Taxonomy" id="321895"/>
    <lineage>
        <taxon>Bacteria</taxon>
        <taxon>Pseudomonadati</taxon>
        <taxon>Pseudomonadota</taxon>
        <taxon>Betaproteobacteria</taxon>
        <taxon>Burkholderiales</taxon>
        <taxon>Burkholderiaceae</taxon>
        <taxon>Paraburkholderia</taxon>
    </lineage>
</organism>
<evidence type="ECO:0000313" key="3">
    <source>
        <dbReference type="EMBL" id="MBB2932701.1"/>
    </source>
</evidence>
<evidence type="ECO:0000256" key="2">
    <source>
        <dbReference type="ARBA" id="ARBA00022679"/>
    </source>
</evidence>
<dbReference type="RefSeq" id="WP_165822946.1">
    <property type="nucleotide sequence ID" value="NZ_JACHVZ010000031.1"/>
</dbReference>
<reference evidence="3 4" key="1">
    <citation type="submission" date="2020-08" db="EMBL/GenBank/DDBJ databases">
        <title>Genomic Encyclopedia of Type Strains, Phase IV (KMG-V): Genome sequencing to study the core and pangenomes of soil and plant-associated prokaryotes.</title>
        <authorList>
            <person name="Whitman W."/>
        </authorList>
    </citation>
    <scope>NUCLEOTIDE SEQUENCE [LARGE SCALE GENOMIC DNA]</scope>
    <source>
        <strain evidence="3 4">SRMrh-85</strain>
    </source>
</reference>
<accession>A0ABR6FZ50</accession>
<sequence length="648" mass="73014">MNKIHEALAISPQTAVAANTALAQGVETDFGLGTIAYENIHAPVFHAWLKMGRENRRHALRDRYVFYSYTSCVGAHVTELMRHDFTEGDAFVADVLENISYLVDARISFTEEWFKGLEQLVGDFTTMNFLPEARTLVAVGMNTGVKKFPRLAQSLSVHAAYLDALAGRVDDACAVALRLIQRPYLLPSRRELPAFCHRLVYILAAGNRLREYRLVLWTGLALRQTSGQLRDSFAAQIAKTYRGVFRALALNGDVPLKYRMLILPSYTASLIASVPPLRSIGLHKPFRLLGSAVSLLSERFLIKKSELFRPAGAAARTREEARALKQADAKQRRILVTRAMGGIGDLFMMTPGLLALKQKYPQASIDFAIPKSFHAVFEGLPGIRLINIDEDAIEIRKYKRWVNLTDCPAGKLESKQYPNVRQNRIEIFARSMGISKARLSRAHGFLPFYRVRESEREWAQRYLQKINPDGRPVIGVQPFAADSYRNWPHMEKLVEELSHSYCVLVFHHEPLNGFRFDNVTTVVEPLRNSIALASLCERLVVLDSSFLHIAAALKVPTIAIFGAISGRLRTKDYPNIQLLAPSKAEFPCYPCWRHEHKPCHLTNGRESICLRAISVDSVVSGLKKDLTQWRELPSTGNKVVTWMRFGGE</sequence>
<dbReference type="InterPro" id="IPR051199">
    <property type="entry name" value="LPS_LOS_Heptosyltrfase"/>
</dbReference>
<dbReference type="InterPro" id="IPR002201">
    <property type="entry name" value="Glyco_trans_9"/>
</dbReference>
<dbReference type="EMBL" id="JACHVZ010000031">
    <property type="protein sequence ID" value="MBB2932701.1"/>
    <property type="molecule type" value="Genomic_DNA"/>
</dbReference>